<evidence type="ECO:0000313" key="3">
    <source>
        <dbReference type="Proteomes" id="UP001064206"/>
    </source>
</evidence>
<dbReference type="InterPro" id="IPR036937">
    <property type="entry name" value="Adhesion_dom_fimbrial_sf"/>
</dbReference>
<accession>A0A9Q9N3H5</accession>
<dbReference type="RefSeq" id="WP_128318649.1">
    <property type="nucleotide sequence ID" value="NZ_CABGRC010000009.1"/>
</dbReference>
<evidence type="ECO:0000313" key="2">
    <source>
        <dbReference type="EMBL" id="UXE37872.1"/>
    </source>
</evidence>
<dbReference type="Proteomes" id="UP001064206">
    <property type="component" value="Chromosome"/>
</dbReference>
<feature type="domain" description="Fimbrial-type adhesion" evidence="1">
    <location>
        <begin position="259"/>
        <end position="419"/>
    </location>
</feature>
<dbReference type="Gene3D" id="2.60.40.1090">
    <property type="entry name" value="Fimbrial-type adhesion domain"/>
    <property type="match status" value="1"/>
</dbReference>
<proteinExistence type="predicted"/>
<dbReference type="InterPro" id="IPR000259">
    <property type="entry name" value="Adhesion_dom_fimbrial"/>
</dbReference>
<dbReference type="GO" id="GO:0009289">
    <property type="term" value="C:pilus"/>
    <property type="evidence" value="ECO:0007669"/>
    <property type="project" value="InterPro"/>
</dbReference>
<evidence type="ECO:0000259" key="1">
    <source>
        <dbReference type="Pfam" id="PF00419"/>
    </source>
</evidence>
<dbReference type="InterPro" id="IPR008966">
    <property type="entry name" value="Adhesion_dom_sf"/>
</dbReference>
<dbReference type="Pfam" id="PF00419">
    <property type="entry name" value="Fimbrial"/>
    <property type="match status" value="1"/>
</dbReference>
<name>A0A9Q9N3H5_RAOOR</name>
<dbReference type="AlphaFoldDB" id="A0A9Q9N3H5"/>
<protein>
    <submittedName>
        <fullName evidence="2">Type 1 fimbrial protein</fullName>
    </submittedName>
</protein>
<sequence length="419" mass="43812">MKVVACAGVVVGAGGITPPVEATTYSADGFWSNGPSLGQPAGNCTVIIPDDRPLSVPQTFVVGSDIPDGTEIFSWGYGEAFSDIVVSCVSSGIGGANGDIDIYAASSVYVNGDSRGYIPLSDSGFALKLWGRFNTAPGNNYSVCGGVSVNCQYYITSYANPSFVNEPAANTEIDLTPTGASSASMSQTMRKYWISAPPSLNQLLPTYTGSFSFRMALIKVGTPQYNGPLHTSSTAAFSARATIKGTYNVYGLLDGSGITIAPPACQLRTTDYTIPMGRWAADAITYVGGPAYGSQVPVNLSLECSGKVDHVRFRFEDTGTTLSGNNNISLYDTSGGNKVDGLEIELLYNGMKVNVDNTTVTDTGSHGATKVSPASLPLYDSVGTAAFQARYVQSAAVTRAGADYTGPVTGKVNMYVTYD</sequence>
<gene>
    <name evidence="2" type="ORF">N2J37_25820</name>
</gene>
<reference evidence="2" key="1">
    <citation type="submission" date="2022-09" db="EMBL/GenBank/DDBJ databases">
        <title>Multidrug resistance Raoultella ornithinolytica Strain MQB_Silv_108.</title>
        <authorList>
            <person name="Quintela-Baluja M."/>
        </authorList>
    </citation>
    <scope>NUCLEOTIDE SEQUENCE</scope>
    <source>
        <strain evidence="2">MQB_Silv_108</strain>
    </source>
</reference>
<dbReference type="SUPFAM" id="SSF49401">
    <property type="entry name" value="Bacterial adhesins"/>
    <property type="match status" value="1"/>
</dbReference>
<organism evidence="2 3">
    <name type="scientific">Raoultella ornithinolytica</name>
    <name type="common">Klebsiella ornithinolytica</name>
    <dbReference type="NCBI Taxonomy" id="54291"/>
    <lineage>
        <taxon>Bacteria</taxon>
        <taxon>Pseudomonadati</taxon>
        <taxon>Pseudomonadota</taxon>
        <taxon>Gammaproteobacteria</taxon>
        <taxon>Enterobacterales</taxon>
        <taxon>Enterobacteriaceae</taxon>
        <taxon>Klebsiella/Raoultella group</taxon>
        <taxon>Raoultella</taxon>
    </lineage>
</organism>
<dbReference type="GO" id="GO:0007155">
    <property type="term" value="P:cell adhesion"/>
    <property type="evidence" value="ECO:0007669"/>
    <property type="project" value="InterPro"/>
</dbReference>
<dbReference type="EMBL" id="CP104450">
    <property type="protein sequence ID" value="UXE37872.1"/>
    <property type="molecule type" value="Genomic_DNA"/>
</dbReference>